<dbReference type="InterPro" id="IPR007370">
    <property type="entry name" value="Glu_cys_ligase"/>
</dbReference>
<comment type="similarity">
    <text evidence="2 8">Belongs to the glutamate--cysteine ligase type 1 family. Type 1 subfamily.</text>
</comment>
<reference evidence="12" key="1">
    <citation type="submission" date="2015-05" db="EMBL/GenBank/DDBJ databases">
        <authorList>
            <person name="Manzano-Marin A."/>
        </authorList>
    </citation>
    <scope>NUCLEOTIDE SEQUENCE [LARGE SCALE GENOMIC DNA]</scope>
    <source>
        <strain evidence="12">officinalis</strain>
    </source>
</reference>
<dbReference type="InterPro" id="IPR014746">
    <property type="entry name" value="Gln_synth/guanido_kin_cat_dom"/>
</dbReference>
<evidence type="ECO:0000256" key="3">
    <source>
        <dbReference type="ARBA" id="ARBA00022598"/>
    </source>
</evidence>
<dbReference type="STRING" id="1715285.SOFFGTOCOR_0253"/>
<accession>A0A0M6W9M2</accession>
<dbReference type="GO" id="GO:0005524">
    <property type="term" value="F:ATP binding"/>
    <property type="evidence" value="ECO:0007669"/>
    <property type="project" value="UniProtKB-KW"/>
</dbReference>
<dbReference type="PANTHER" id="PTHR38761">
    <property type="entry name" value="GLUTAMATE--CYSTEINE LIGASE"/>
    <property type="match status" value="1"/>
</dbReference>
<evidence type="ECO:0000259" key="10">
    <source>
        <dbReference type="Pfam" id="PF04262"/>
    </source>
</evidence>
<evidence type="ECO:0000256" key="4">
    <source>
        <dbReference type="ARBA" id="ARBA00022684"/>
    </source>
</evidence>
<name>A0A0M6W9M2_9GAMM</name>
<evidence type="ECO:0000256" key="6">
    <source>
        <dbReference type="ARBA" id="ARBA00022840"/>
    </source>
</evidence>
<evidence type="ECO:0000313" key="11">
    <source>
        <dbReference type="EMBL" id="CRK85685.1"/>
    </source>
</evidence>
<organism evidence="11 12">
    <name type="scientific">Candidatus Providencia siddallii</name>
    <dbReference type="NCBI Taxonomy" id="1715285"/>
    <lineage>
        <taxon>Bacteria</taxon>
        <taxon>Pseudomonadati</taxon>
        <taxon>Pseudomonadota</taxon>
        <taxon>Gammaproteobacteria</taxon>
        <taxon>Enterobacterales</taxon>
        <taxon>Morganellaceae</taxon>
        <taxon>Providencia</taxon>
    </lineage>
</organism>
<dbReference type="UniPathway" id="UPA00142">
    <property type="reaction ID" value="UER00209"/>
</dbReference>
<sequence length="517" mass="60263">MFPNISKELLWLESRPEILNGIQRGIEREALRITKSGFISDTPHTEELGKALTHKWITTDFTESLLEFITPADNSIKNTLSFLRDLHRHASICLKNDRIWPLSIPCFIENEDKIIIAQYGTSNLGRFKSIYREGLKNRYGALMQTIAGVHYNFSLPIEFWNSKASIDNIKSGKEQISEGYLHLIRNYYRFGWIISYLFGASPVIWKSFIKNKNPMIFLNHKECYLPYATSLRISDFGYTNKSQNNLNITFNNLDSYILSVKKALSKSSSKFKKLGIKRNGKYIQLNTNILQIENELYTPIRPKRVLKNNDFMLEAFLNKGIEYVEVRSLDVNPFSAIGINETQASFIEIFLIWCAIAKTPKISNKEFNRCKQNWNFITTKGRKPDQTINYKNKNKSITNIGKQLFDDLARIAKVLDICYKTNLYQNTCHKLNLMIENPSLTYSSLVLNEILEKGINNYGLELSKKYFNQLINEKYEIITKEQFEKAKLDSIKKQNIMEQNEKKSFEEYLRTYTSRLT</sequence>
<dbReference type="Proteomes" id="UP000242301">
    <property type="component" value="Unassembled WGS sequence"/>
</dbReference>
<dbReference type="EC" id="6.3.2.2" evidence="8"/>
<dbReference type="PANTHER" id="PTHR38761:SF1">
    <property type="entry name" value="GLUTAMATE--CYSTEINE LIGASE"/>
    <property type="match status" value="1"/>
</dbReference>
<keyword evidence="5 8" id="KW-0547">Nucleotide-binding</keyword>
<dbReference type="AlphaFoldDB" id="A0A0M6W9M2"/>
<keyword evidence="4 8" id="KW-0317">Glutathione biosynthesis</keyword>
<gene>
    <name evidence="8 11" type="primary">gshA</name>
    <name evidence="11" type="ORF">SOFFGTOCOR_0253</name>
</gene>
<comment type="catalytic activity">
    <reaction evidence="7 8 9">
        <text>L-cysteine + L-glutamate + ATP = gamma-L-glutamyl-L-cysteine + ADP + phosphate + H(+)</text>
        <dbReference type="Rhea" id="RHEA:13285"/>
        <dbReference type="ChEBI" id="CHEBI:15378"/>
        <dbReference type="ChEBI" id="CHEBI:29985"/>
        <dbReference type="ChEBI" id="CHEBI:30616"/>
        <dbReference type="ChEBI" id="CHEBI:35235"/>
        <dbReference type="ChEBI" id="CHEBI:43474"/>
        <dbReference type="ChEBI" id="CHEBI:58173"/>
        <dbReference type="ChEBI" id="CHEBI:456216"/>
        <dbReference type="EC" id="6.3.2.2"/>
    </reaction>
</comment>
<evidence type="ECO:0000256" key="1">
    <source>
        <dbReference type="ARBA" id="ARBA00005006"/>
    </source>
</evidence>
<dbReference type="SUPFAM" id="SSF55931">
    <property type="entry name" value="Glutamine synthetase/guanido kinase"/>
    <property type="match status" value="1"/>
</dbReference>
<dbReference type="Gene3D" id="3.30.590.20">
    <property type="match status" value="1"/>
</dbReference>
<keyword evidence="3 8" id="KW-0436">Ligase</keyword>
<feature type="domain" description="Glutamate--cysteine ligase" evidence="10">
    <location>
        <begin position="13"/>
        <end position="375"/>
    </location>
</feature>
<dbReference type="GO" id="GO:0004357">
    <property type="term" value="F:glutamate-cysteine ligase activity"/>
    <property type="evidence" value="ECO:0007669"/>
    <property type="project" value="UniProtKB-UniRule"/>
</dbReference>
<dbReference type="GO" id="GO:0005829">
    <property type="term" value="C:cytosol"/>
    <property type="evidence" value="ECO:0007669"/>
    <property type="project" value="TreeGrafter"/>
</dbReference>
<protein>
    <recommendedName>
        <fullName evidence="8">Glutamate--cysteine ligase</fullName>
        <ecNumber evidence="8">6.3.2.2</ecNumber>
    </recommendedName>
    <alternativeName>
        <fullName evidence="8">Gamma-ECS</fullName>
        <shortName evidence="8">GCS</shortName>
    </alternativeName>
    <alternativeName>
        <fullName evidence="8">Gamma-glutamylcysteine synthetase</fullName>
    </alternativeName>
</protein>
<evidence type="ECO:0000256" key="8">
    <source>
        <dbReference type="HAMAP-Rule" id="MF_00578"/>
    </source>
</evidence>
<keyword evidence="6 8" id="KW-0067">ATP-binding</keyword>
<dbReference type="InterPro" id="IPR006334">
    <property type="entry name" value="Glut_cys_ligase"/>
</dbReference>
<dbReference type="NCBIfam" id="TIGR01434">
    <property type="entry name" value="glu_cys_ligase"/>
    <property type="match status" value="1"/>
</dbReference>
<dbReference type="GO" id="GO:0046872">
    <property type="term" value="F:metal ion binding"/>
    <property type="evidence" value="ECO:0007669"/>
    <property type="project" value="TreeGrafter"/>
</dbReference>
<dbReference type="EMBL" id="CVRF01000002">
    <property type="protein sequence ID" value="CRK85685.1"/>
    <property type="molecule type" value="Genomic_DNA"/>
</dbReference>
<evidence type="ECO:0000256" key="9">
    <source>
        <dbReference type="RuleBase" id="RU004391"/>
    </source>
</evidence>
<evidence type="ECO:0000256" key="5">
    <source>
        <dbReference type="ARBA" id="ARBA00022741"/>
    </source>
</evidence>
<dbReference type="HAMAP" id="MF_00578">
    <property type="entry name" value="Glu_cys_ligase"/>
    <property type="match status" value="1"/>
</dbReference>
<evidence type="ECO:0000256" key="2">
    <source>
        <dbReference type="ARBA" id="ARBA00008772"/>
    </source>
</evidence>
<keyword evidence="12" id="KW-1185">Reference proteome</keyword>
<proteinExistence type="inferred from homology"/>
<comment type="pathway">
    <text evidence="1 8 9">Sulfur metabolism; glutathione biosynthesis; glutathione from L-cysteine and L-glutamate: step 1/2.</text>
</comment>
<evidence type="ECO:0000256" key="7">
    <source>
        <dbReference type="ARBA" id="ARBA00048819"/>
    </source>
</evidence>
<dbReference type="GO" id="GO:0006750">
    <property type="term" value="P:glutathione biosynthetic process"/>
    <property type="evidence" value="ECO:0007669"/>
    <property type="project" value="UniProtKB-UniRule"/>
</dbReference>
<dbReference type="Pfam" id="PF04262">
    <property type="entry name" value="Glu_cys_ligase"/>
    <property type="match status" value="1"/>
</dbReference>
<evidence type="ECO:0000313" key="12">
    <source>
        <dbReference type="Proteomes" id="UP000242301"/>
    </source>
</evidence>